<reference evidence="1 2" key="1">
    <citation type="submission" date="2018-02" db="EMBL/GenBank/DDBJ databases">
        <title>The genomes of Aspergillus section Nigri reveals drivers in fungal speciation.</title>
        <authorList>
            <consortium name="DOE Joint Genome Institute"/>
            <person name="Vesth T.C."/>
            <person name="Nybo J."/>
            <person name="Theobald S."/>
            <person name="Brandl J."/>
            <person name="Frisvad J.C."/>
            <person name="Nielsen K.F."/>
            <person name="Lyhne E.K."/>
            <person name="Kogle M.E."/>
            <person name="Kuo A."/>
            <person name="Riley R."/>
            <person name="Clum A."/>
            <person name="Nolan M."/>
            <person name="Lipzen A."/>
            <person name="Salamov A."/>
            <person name="Henrissat B."/>
            <person name="Wiebenga A."/>
            <person name="De vries R.P."/>
            <person name="Grigoriev I.V."/>
            <person name="Mortensen U.H."/>
            <person name="Andersen M.R."/>
            <person name="Baker S.E."/>
        </authorList>
    </citation>
    <scope>NUCLEOTIDE SEQUENCE [LARGE SCALE GENOMIC DNA]</scope>
    <source>
        <strain evidence="1 2">CBS 121057</strain>
    </source>
</reference>
<dbReference type="InterPro" id="IPR022085">
    <property type="entry name" value="OpdG"/>
</dbReference>
<dbReference type="AlphaFoldDB" id="A0A319EQU3"/>
<dbReference type="PANTHER" id="PTHR38797:SF4">
    <property type="entry name" value="NUCLEAR PORE COMPLEX PROTEIN NUP85"/>
    <property type="match status" value="1"/>
</dbReference>
<dbReference type="OrthoDB" id="3350591at2759"/>
<protein>
    <submittedName>
        <fullName evidence="1">Uncharacterized protein</fullName>
    </submittedName>
</protein>
<gene>
    <name evidence="1" type="ORF">BO78DRAFT_392655</name>
</gene>
<dbReference type="STRING" id="1448318.A0A319EQU3"/>
<dbReference type="Proteomes" id="UP000248423">
    <property type="component" value="Unassembled WGS sequence"/>
</dbReference>
<evidence type="ECO:0000313" key="2">
    <source>
        <dbReference type="Proteomes" id="UP000248423"/>
    </source>
</evidence>
<keyword evidence="2" id="KW-1185">Reference proteome</keyword>
<dbReference type="InterPro" id="IPR053204">
    <property type="entry name" value="Oxopyrrolidines_Biosynth-assoc"/>
</dbReference>
<dbReference type="VEuPathDB" id="FungiDB:BO78DRAFT_392655"/>
<organism evidence="1 2">
    <name type="scientific">Aspergillus sclerotiicarbonarius (strain CBS 121057 / IBT 28362)</name>
    <dbReference type="NCBI Taxonomy" id="1448318"/>
    <lineage>
        <taxon>Eukaryota</taxon>
        <taxon>Fungi</taxon>
        <taxon>Dikarya</taxon>
        <taxon>Ascomycota</taxon>
        <taxon>Pezizomycotina</taxon>
        <taxon>Eurotiomycetes</taxon>
        <taxon>Eurotiomycetidae</taxon>
        <taxon>Eurotiales</taxon>
        <taxon>Aspergillaceae</taxon>
        <taxon>Aspergillus</taxon>
        <taxon>Aspergillus subgen. Circumdati</taxon>
    </lineage>
</organism>
<proteinExistence type="predicted"/>
<dbReference type="Pfam" id="PF12311">
    <property type="entry name" value="DUF3632"/>
    <property type="match status" value="1"/>
</dbReference>
<accession>A0A319EQU3</accession>
<sequence length="283" mass="32858">MASNPLNLSREDPHPPSPVEKIVFDLLCTYLPPDSPLTAIEAANQIHAQFPSTPQSRDDDESTRPETPEHFLFELWEMMFRIVPQLHWREEPMQRFIDLLQAVRSLPKIPVEDEDQESGYKEWSLSGSLLYGLDERWRQIRTPEGLGDMWDLKHRNFNGLLAYFANREIYSPWDWEALRSMVTLETHKRIGHKVLLNAAIPTATVWFIVSAPTIYTACQERACADKEGCRGPLWKAYQPQGFSIPRWVFWRRRLEEVKGHLDGTEEFRELCQAAMDAMDGCEA</sequence>
<dbReference type="PANTHER" id="PTHR38797">
    <property type="entry name" value="NUCLEAR PORE COMPLEX PROTEIN NUP85-RELATED"/>
    <property type="match status" value="1"/>
</dbReference>
<name>A0A319EQU3_ASPSB</name>
<evidence type="ECO:0000313" key="1">
    <source>
        <dbReference type="EMBL" id="PYI11970.1"/>
    </source>
</evidence>
<dbReference type="EMBL" id="KZ826316">
    <property type="protein sequence ID" value="PYI11970.1"/>
    <property type="molecule type" value="Genomic_DNA"/>
</dbReference>